<accession>A0A396HTF9</accession>
<feature type="chain" id="PRO_5017198195" evidence="7">
    <location>
        <begin position="31"/>
        <end position="644"/>
    </location>
</feature>
<dbReference type="PANTHER" id="PTHR45631:SF185">
    <property type="entry name" value="LRR DI-GLUCOSE-BINDING PROTEIN"/>
    <property type="match status" value="1"/>
</dbReference>
<dbReference type="Gene3D" id="2.60.120.430">
    <property type="entry name" value="Galactose-binding lectin"/>
    <property type="match status" value="1"/>
</dbReference>
<evidence type="ECO:0000313" key="9">
    <source>
        <dbReference type="EMBL" id="RHN55811.1"/>
    </source>
</evidence>
<dbReference type="Gene3D" id="3.80.10.10">
    <property type="entry name" value="Ribonuclease Inhibitor"/>
    <property type="match status" value="1"/>
</dbReference>
<keyword evidence="3 7" id="KW-0732">Signal</keyword>
<name>A0A396HTF9_MEDTR</name>
<keyword evidence="9" id="KW-0723">Serine/threonine-protein kinase</keyword>
<keyword evidence="5 6" id="KW-0472">Membrane</keyword>
<reference evidence="10" key="1">
    <citation type="journal article" date="2018" name="Nat. Plants">
        <title>Whole-genome landscape of Medicago truncatula symbiotic genes.</title>
        <authorList>
            <person name="Pecrix Y."/>
            <person name="Staton S.E."/>
            <person name="Sallet E."/>
            <person name="Lelandais-Briere C."/>
            <person name="Moreau S."/>
            <person name="Carrere S."/>
            <person name="Blein T."/>
            <person name="Jardinaud M.F."/>
            <person name="Latrasse D."/>
            <person name="Zouine M."/>
            <person name="Zahm M."/>
            <person name="Kreplak J."/>
            <person name="Mayjonade B."/>
            <person name="Satge C."/>
            <person name="Perez M."/>
            <person name="Cauet S."/>
            <person name="Marande W."/>
            <person name="Chantry-Darmon C."/>
            <person name="Lopez-Roques C."/>
            <person name="Bouchez O."/>
            <person name="Berard A."/>
            <person name="Debelle F."/>
            <person name="Munos S."/>
            <person name="Bendahmane A."/>
            <person name="Berges H."/>
            <person name="Niebel A."/>
            <person name="Buitink J."/>
            <person name="Frugier F."/>
            <person name="Benhamed M."/>
            <person name="Crespi M."/>
            <person name="Gouzy J."/>
            <person name="Gamas P."/>
        </authorList>
    </citation>
    <scope>NUCLEOTIDE SEQUENCE [LARGE SCALE GENOMIC DNA]</scope>
    <source>
        <strain evidence="10">cv. Jemalong A17</strain>
    </source>
</reference>
<keyword evidence="4 6" id="KW-1133">Transmembrane helix</keyword>
<evidence type="ECO:0000256" key="7">
    <source>
        <dbReference type="SAM" id="SignalP"/>
    </source>
</evidence>
<gene>
    <name evidence="9" type="ORF">MtrunA17_Chr5g0422481</name>
</gene>
<dbReference type="Pfam" id="PF12819">
    <property type="entry name" value="Malectin_like"/>
    <property type="match status" value="1"/>
</dbReference>
<dbReference type="Pfam" id="PF00560">
    <property type="entry name" value="LRR_1"/>
    <property type="match status" value="2"/>
</dbReference>
<dbReference type="PANTHER" id="PTHR45631">
    <property type="entry name" value="OS07G0107800 PROTEIN-RELATED"/>
    <property type="match status" value="1"/>
</dbReference>
<proteinExistence type="predicted"/>
<dbReference type="GO" id="GO:0016020">
    <property type="term" value="C:membrane"/>
    <property type="evidence" value="ECO:0007669"/>
    <property type="project" value="UniProtKB-SubCell"/>
</dbReference>
<dbReference type="SUPFAM" id="SSF52058">
    <property type="entry name" value="L domain-like"/>
    <property type="match status" value="1"/>
</dbReference>
<dbReference type="EC" id="2.7.11.1" evidence="9"/>
<dbReference type="InterPro" id="IPR024788">
    <property type="entry name" value="Malectin-like_Carb-bd_dom"/>
</dbReference>
<dbReference type="EMBL" id="PSQE01000005">
    <property type="protein sequence ID" value="RHN55811.1"/>
    <property type="molecule type" value="Genomic_DNA"/>
</dbReference>
<feature type="transmembrane region" description="Helical" evidence="6">
    <location>
        <begin position="572"/>
        <end position="593"/>
    </location>
</feature>
<evidence type="ECO:0000256" key="6">
    <source>
        <dbReference type="SAM" id="Phobius"/>
    </source>
</evidence>
<feature type="signal peptide" evidence="7">
    <location>
        <begin position="1"/>
        <end position="30"/>
    </location>
</feature>
<evidence type="ECO:0000256" key="1">
    <source>
        <dbReference type="ARBA" id="ARBA00004167"/>
    </source>
</evidence>
<feature type="domain" description="Malectin-like" evidence="8">
    <location>
        <begin position="39"/>
        <end position="382"/>
    </location>
</feature>
<protein>
    <submittedName>
        <fullName evidence="9">Putative non-specific serine/threonine protein kinase</fullName>
        <ecNumber evidence="9">2.7.11.1</ecNumber>
    </submittedName>
</protein>
<dbReference type="FunFam" id="3.80.10.10:FF:000135">
    <property type="entry name" value="Putative LRR receptor-like serine/threonine-protein kinase"/>
    <property type="match status" value="1"/>
</dbReference>
<evidence type="ECO:0000313" key="10">
    <source>
        <dbReference type="Proteomes" id="UP000265566"/>
    </source>
</evidence>
<keyword evidence="2 6" id="KW-0812">Transmembrane</keyword>
<dbReference type="Proteomes" id="UP000265566">
    <property type="component" value="Chromosome 5"/>
</dbReference>
<organism evidence="9 10">
    <name type="scientific">Medicago truncatula</name>
    <name type="common">Barrel medic</name>
    <name type="synonym">Medicago tribuloides</name>
    <dbReference type="NCBI Taxonomy" id="3880"/>
    <lineage>
        <taxon>Eukaryota</taxon>
        <taxon>Viridiplantae</taxon>
        <taxon>Streptophyta</taxon>
        <taxon>Embryophyta</taxon>
        <taxon>Tracheophyta</taxon>
        <taxon>Spermatophyta</taxon>
        <taxon>Magnoliopsida</taxon>
        <taxon>eudicotyledons</taxon>
        <taxon>Gunneridae</taxon>
        <taxon>Pentapetalae</taxon>
        <taxon>rosids</taxon>
        <taxon>fabids</taxon>
        <taxon>Fabales</taxon>
        <taxon>Fabaceae</taxon>
        <taxon>Papilionoideae</taxon>
        <taxon>50 kb inversion clade</taxon>
        <taxon>NPAAA clade</taxon>
        <taxon>Hologalegina</taxon>
        <taxon>IRL clade</taxon>
        <taxon>Trifolieae</taxon>
        <taxon>Medicago</taxon>
    </lineage>
</organism>
<keyword evidence="9" id="KW-0808">Transferase</keyword>
<dbReference type="InterPro" id="IPR001611">
    <property type="entry name" value="Leu-rich_rpt"/>
</dbReference>
<evidence type="ECO:0000256" key="3">
    <source>
        <dbReference type="ARBA" id="ARBA00022729"/>
    </source>
</evidence>
<comment type="subcellular location">
    <subcellularLocation>
        <location evidence="1">Membrane</location>
        <topology evidence="1">Single-pass membrane protein</topology>
    </subcellularLocation>
</comment>
<evidence type="ECO:0000256" key="2">
    <source>
        <dbReference type="ARBA" id="ARBA00022692"/>
    </source>
</evidence>
<evidence type="ECO:0000256" key="5">
    <source>
        <dbReference type="ARBA" id="ARBA00023136"/>
    </source>
</evidence>
<keyword evidence="9" id="KW-0418">Kinase</keyword>
<evidence type="ECO:0000259" key="8">
    <source>
        <dbReference type="Pfam" id="PF12819"/>
    </source>
</evidence>
<dbReference type="FunFam" id="2.60.120.430:FF:000010">
    <property type="entry name" value="Di-glucose binding protein with Leucine-rich repeat domain"/>
    <property type="match status" value="1"/>
</dbReference>
<evidence type="ECO:0000256" key="4">
    <source>
        <dbReference type="ARBA" id="ARBA00022989"/>
    </source>
</evidence>
<dbReference type="AlphaFoldDB" id="A0A396HTF9"/>
<dbReference type="Gramene" id="rna31079">
    <property type="protein sequence ID" value="RHN55811.1"/>
    <property type="gene ID" value="gene31079"/>
</dbReference>
<sequence>MSPYPHSQSTDTMPLPLILFFSILTTVSTALPYGISYHIDCGTPTNTTDSFNTTWLSDRFFTGGTTGFVSEPLQFHHHHEKTLRFFPISSGKKNCYSIPSSTTSRYLIRTFVVYDNYDGKSHPPSFDVSVSGTVVFSWRSPWPQNLARDGAYSDLFASFKEQEDVLICFYSFATDPPVVSSIELFGVDPASYDSASIGNNDTILVNYGRVSCGSNQWGPGFTNDDDRFGRSWQSDSDYRISGSGSRRNKVVAVSTRRNIAGTNQKPNYFPAKLYETAATTAETAEEGGGVLEFELNVDAKLDYLVWLHFAEIEDRVRKAGERVFDVFINGDNLTRVDIYKQVGGLAAFTWHHTVKNLSSSSLIVKLVGVVGAPIICGIENYALVPGDPSTVPQQVIAMKALKDSLRVPERMGWNGDPCAPTNWDAWEGVTCRMSKDNTALVISQIDLGSQGLKGFISDQISLLSDLVSLNLSSNLLVGEVPPGLGQKSLIHLDLSNNQLTGSIPDSITSSSLQLVLLNGNLLEGQVPDELYSIGVHGGAIDLSGNKGLCGVPSLPACPMFWKNGKLSTEGKIAIGVSSLFVFCLIVLLVYIYIRRRRNDYDFALPHELTALAAKRNRYQRQKSLMVLEMESQHAKGLPSPSATQ</sequence>
<dbReference type="PROSITE" id="PS51450">
    <property type="entry name" value="LRR"/>
    <property type="match status" value="1"/>
</dbReference>
<dbReference type="GO" id="GO:0004674">
    <property type="term" value="F:protein serine/threonine kinase activity"/>
    <property type="evidence" value="ECO:0007669"/>
    <property type="project" value="UniProtKB-KW"/>
</dbReference>
<dbReference type="InterPro" id="IPR032675">
    <property type="entry name" value="LRR_dom_sf"/>
</dbReference>
<dbReference type="OrthoDB" id="2018673at2759"/>
<comment type="caution">
    <text evidence="9">The sequence shown here is derived from an EMBL/GenBank/DDBJ whole genome shotgun (WGS) entry which is preliminary data.</text>
</comment>